<sequence length="72" mass="8097">MSKKLKGVLIILSVGIASFLFMYFAIAYRPPVQKTAGYLYDVRDSIMQAAVWKVIKNDSNISVPPKEMLMAK</sequence>
<dbReference type="Proteomes" id="UP000239872">
    <property type="component" value="Unassembled WGS sequence"/>
</dbReference>
<accession>A0A2S7SRN0</accession>
<reference evidence="2 3" key="1">
    <citation type="submission" date="2018-01" db="EMBL/GenBank/DDBJ databases">
        <title>A novel member of the phylum Bacteroidetes isolated from glacier ice.</title>
        <authorList>
            <person name="Liu Q."/>
            <person name="Xin Y.-H."/>
        </authorList>
    </citation>
    <scope>NUCLEOTIDE SEQUENCE [LARGE SCALE GENOMIC DNA]</scope>
    <source>
        <strain evidence="2 3">RB1R16</strain>
    </source>
</reference>
<dbReference type="RefSeq" id="WP_105040741.1">
    <property type="nucleotide sequence ID" value="NZ_PPSL01000006.1"/>
</dbReference>
<protein>
    <submittedName>
        <fullName evidence="2">Uncharacterized protein</fullName>
    </submittedName>
</protein>
<dbReference type="AlphaFoldDB" id="A0A2S7SRN0"/>
<feature type="transmembrane region" description="Helical" evidence="1">
    <location>
        <begin position="7"/>
        <end position="26"/>
    </location>
</feature>
<comment type="caution">
    <text evidence="2">The sequence shown here is derived from an EMBL/GenBank/DDBJ whole genome shotgun (WGS) entry which is preliminary data.</text>
</comment>
<evidence type="ECO:0000256" key="1">
    <source>
        <dbReference type="SAM" id="Phobius"/>
    </source>
</evidence>
<keyword evidence="1" id="KW-0472">Membrane</keyword>
<keyword evidence="1" id="KW-1133">Transmembrane helix</keyword>
<organism evidence="2 3">
    <name type="scientific">Flavipsychrobacter stenotrophus</name>
    <dbReference type="NCBI Taxonomy" id="2077091"/>
    <lineage>
        <taxon>Bacteria</taxon>
        <taxon>Pseudomonadati</taxon>
        <taxon>Bacteroidota</taxon>
        <taxon>Chitinophagia</taxon>
        <taxon>Chitinophagales</taxon>
        <taxon>Chitinophagaceae</taxon>
        <taxon>Flavipsychrobacter</taxon>
    </lineage>
</organism>
<keyword evidence="1" id="KW-0812">Transmembrane</keyword>
<proteinExistence type="predicted"/>
<dbReference type="EMBL" id="PPSL01000006">
    <property type="protein sequence ID" value="PQJ09291.1"/>
    <property type="molecule type" value="Genomic_DNA"/>
</dbReference>
<gene>
    <name evidence="2" type="ORF">CJD36_018760</name>
</gene>
<name>A0A2S7SRN0_9BACT</name>
<evidence type="ECO:0000313" key="3">
    <source>
        <dbReference type="Proteomes" id="UP000239872"/>
    </source>
</evidence>
<evidence type="ECO:0000313" key="2">
    <source>
        <dbReference type="EMBL" id="PQJ09291.1"/>
    </source>
</evidence>
<keyword evidence="3" id="KW-1185">Reference proteome</keyword>